<dbReference type="EMBL" id="UZAI01006243">
    <property type="protein sequence ID" value="VDO94488.1"/>
    <property type="molecule type" value="Genomic_DNA"/>
</dbReference>
<dbReference type="SMART" id="SM00228">
    <property type="entry name" value="PDZ"/>
    <property type="match status" value="1"/>
</dbReference>
<dbReference type="PROSITE" id="PS50106">
    <property type="entry name" value="PDZ"/>
    <property type="match status" value="1"/>
</dbReference>
<accession>A0A183M5E7</accession>
<sequence>MVSIFKQTNGFGFTLADHIQGQHVKAISDPVRCGRLRVGDVIVEINDQRVKDIPHVEVVQILKQCPVGKEARLLVQRGDDLALLSHTQQQMQKTTSVAAVSVALGLNIHKGKIKILRYNAACTNRITLDGEALKNLKTFTFLDSIIGKHSGSDADVKACIGKARAAYLQLKNIWNSKQPSTNAKVRIFNTNVDTVLVYWTETWRTTKFTIQKIKVFINSCLRKMLRIRWVGTISKNLLWKRTNQIPVEQEVRKKRWKWVGHTLRKAPNCVMMQALTWSSQSQRRSGIPKNTLRREIETDMRRMNKNWIKLERKAQDRVGWKVLIGSLCSIESNCHKLFKVNYYDTVICSVLNNTPKGITIINDLELTNVINFIFDLWYYCFKEITIPQLHNVAMFV</sequence>
<dbReference type="Proteomes" id="UP000277204">
    <property type="component" value="Unassembled WGS sequence"/>
</dbReference>
<dbReference type="PANTHER" id="PTHR10316">
    <property type="entry name" value="MEMBRANE ASSOCIATED GUANYLATE KINASE-RELATED"/>
    <property type="match status" value="1"/>
</dbReference>
<dbReference type="GO" id="GO:0005737">
    <property type="term" value="C:cytoplasm"/>
    <property type="evidence" value="ECO:0007669"/>
    <property type="project" value="TreeGrafter"/>
</dbReference>
<dbReference type="AlphaFoldDB" id="A0A183M5E7"/>
<dbReference type="Gene3D" id="2.30.42.10">
    <property type="match status" value="1"/>
</dbReference>
<gene>
    <name evidence="1" type="ORF">SMRZ_LOCUS11272</name>
</gene>
<dbReference type="PANTHER" id="PTHR10316:SF40">
    <property type="entry name" value="LD27118P"/>
    <property type="match status" value="1"/>
</dbReference>
<dbReference type="GO" id="GO:0007165">
    <property type="term" value="P:signal transduction"/>
    <property type="evidence" value="ECO:0007669"/>
    <property type="project" value="TreeGrafter"/>
</dbReference>
<evidence type="ECO:0000313" key="1">
    <source>
        <dbReference type="EMBL" id="VDO94488.1"/>
    </source>
</evidence>
<protein>
    <submittedName>
        <fullName evidence="1">Uncharacterized protein</fullName>
    </submittedName>
</protein>
<dbReference type="CDD" id="cd06732">
    <property type="entry name" value="PDZ2_MAGI-1_3-like"/>
    <property type="match status" value="1"/>
</dbReference>
<reference evidence="1 2" key="1">
    <citation type="submission" date="2018-11" db="EMBL/GenBank/DDBJ databases">
        <authorList>
            <consortium name="Pathogen Informatics"/>
        </authorList>
    </citation>
    <scope>NUCLEOTIDE SEQUENCE [LARGE SCALE GENOMIC DNA]</scope>
    <source>
        <strain evidence="1 2">Zambia</strain>
    </source>
</reference>
<dbReference type="InterPro" id="IPR045609">
    <property type="entry name" value="DUF6451"/>
</dbReference>
<dbReference type="InterPro" id="IPR001478">
    <property type="entry name" value="PDZ"/>
</dbReference>
<organism evidence="1 2">
    <name type="scientific">Schistosoma margrebowiei</name>
    <dbReference type="NCBI Taxonomy" id="48269"/>
    <lineage>
        <taxon>Eukaryota</taxon>
        <taxon>Metazoa</taxon>
        <taxon>Spiralia</taxon>
        <taxon>Lophotrochozoa</taxon>
        <taxon>Platyhelminthes</taxon>
        <taxon>Trematoda</taxon>
        <taxon>Digenea</taxon>
        <taxon>Strigeidida</taxon>
        <taxon>Schistosomatoidea</taxon>
        <taxon>Schistosomatidae</taxon>
        <taxon>Schistosoma</taxon>
    </lineage>
</organism>
<name>A0A183M5E7_9TREM</name>
<evidence type="ECO:0000313" key="2">
    <source>
        <dbReference type="Proteomes" id="UP000277204"/>
    </source>
</evidence>
<dbReference type="InterPro" id="IPR036034">
    <property type="entry name" value="PDZ_sf"/>
</dbReference>
<dbReference type="Pfam" id="PF17820">
    <property type="entry name" value="PDZ_6"/>
    <property type="match status" value="1"/>
</dbReference>
<proteinExistence type="predicted"/>
<dbReference type="Pfam" id="PF20049">
    <property type="entry name" value="DUF6451"/>
    <property type="match status" value="1"/>
</dbReference>
<dbReference type="InterPro" id="IPR041489">
    <property type="entry name" value="PDZ_6"/>
</dbReference>
<keyword evidence="2" id="KW-1185">Reference proteome</keyword>
<dbReference type="STRING" id="48269.A0A183M5E7"/>
<dbReference type="SUPFAM" id="SSF50156">
    <property type="entry name" value="PDZ domain-like"/>
    <property type="match status" value="1"/>
</dbReference>